<keyword evidence="8" id="KW-1185">Reference proteome</keyword>
<reference evidence="7" key="2">
    <citation type="submission" date="2025-05" db="UniProtKB">
        <authorList>
            <consortium name="EnsemblMetazoa"/>
        </authorList>
    </citation>
    <scope>IDENTIFICATION</scope>
    <source>
        <strain evidence="7">Foshan</strain>
    </source>
</reference>
<dbReference type="RefSeq" id="XP_029732669.2">
    <property type="nucleotide sequence ID" value="XM_029876809.2"/>
</dbReference>
<sequence length="319" mass="36081">MRRFQVHRASFAAALLVLIIVSVANWADGTSLEPLEGTAYYGRRFRGGTNNANRMVFPNEKERYNVISKDVKREVESDDGCFYDDIPLELALQLGNISSSDDVFNQGLVEEDSIDHRIFSNGYGERSGGEVPKPAGCNTQATIVSLRPENNTDPRLIYSPACTRVERCSGCCVSKRLSCQPTSTRLRTFSVNVLEYVSGTKTRFKNRDLAVIEEHVGCACQCRVKEEHCNVFQKYNARNCRCECNNLDDRSKCLQHSDIKQWNPETCVCECLDPTDCTSGSYYDHNFCKCLQIYSATRSRNQSTMDRRRLILKPVPSLS</sequence>
<comment type="similarity">
    <text evidence="1 4">Belongs to the PDGF/VEGF growth factor family.</text>
</comment>
<accession>A0ABM1ZPL7</accession>
<dbReference type="RefSeq" id="XP_029732668.2">
    <property type="nucleotide sequence ID" value="XM_029876808.2"/>
</dbReference>
<evidence type="ECO:0000259" key="6">
    <source>
        <dbReference type="PROSITE" id="PS50278"/>
    </source>
</evidence>
<organism evidence="7 8">
    <name type="scientific">Aedes albopictus</name>
    <name type="common">Asian tiger mosquito</name>
    <name type="synonym">Stegomyia albopicta</name>
    <dbReference type="NCBI Taxonomy" id="7160"/>
    <lineage>
        <taxon>Eukaryota</taxon>
        <taxon>Metazoa</taxon>
        <taxon>Ecdysozoa</taxon>
        <taxon>Arthropoda</taxon>
        <taxon>Hexapoda</taxon>
        <taxon>Insecta</taxon>
        <taxon>Pterygota</taxon>
        <taxon>Neoptera</taxon>
        <taxon>Endopterygota</taxon>
        <taxon>Diptera</taxon>
        <taxon>Nematocera</taxon>
        <taxon>Culicoidea</taxon>
        <taxon>Culicidae</taxon>
        <taxon>Culicinae</taxon>
        <taxon>Aedini</taxon>
        <taxon>Aedes</taxon>
        <taxon>Stegomyia</taxon>
    </lineage>
</organism>
<feature type="signal peptide" evidence="5">
    <location>
        <begin position="1"/>
        <end position="29"/>
    </location>
</feature>
<keyword evidence="3" id="KW-0497">Mitogen</keyword>
<name>A0ABM1ZPL7_AEDAL</name>
<dbReference type="InterPro" id="IPR029034">
    <property type="entry name" value="Cystine-knot_cytokine"/>
</dbReference>
<keyword evidence="2 4" id="KW-0339">Growth factor</keyword>
<evidence type="ECO:0000256" key="1">
    <source>
        <dbReference type="ARBA" id="ARBA00006686"/>
    </source>
</evidence>
<dbReference type="Pfam" id="PF00341">
    <property type="entry name" value="PDGF"/>
    <property type="match status" value="1"/>
</dbReference>
<dbReference type="Gene3D" id="2.10.90.10">
    <property type="entry name" value="Cystine-knot cytokines"/>
    <property type="match status" value="1"/>
</dbReference>
<evidence type="ECO:0000256" key="5">
    <source>
        <dbReference type="SAM" id="SignalP"/>
    </source>
</evidence>
<dbReference type="SUPFAM" id="SSF57501">
    <property type="entry name" value="Cystine-knot cytokines"/>
    <property type="match status" value="1"/>
</dbReference>
<dbReference type="SMART" id="SM00141">
    <property type="entry name" value="PDGF"/>
    <property type="match status" value="1"/>
</dbReference>
<proteinExistence type="inferred from homology"/>
<evidence type="ECO:0000313" key="7">
    <source>
        <dbReference type="EnsemblMetazoa" id="AALFPA23_020445.P30191"/>
    </source>
</evidence>
<evidence type="ECO:0000313" key="8">
    <source>
        <dbReference type="Proteomes" id="UP000069940"/>
    </source>
</evidence>
<evidence type="ECO:0000256" key="2">
    <source>
        <dbReference type="ARBA" id="ARBA00023030"/>
    </source>
</evidence>
<keyword evidence="5" id="KW-0732">Signal</keyword>
<feature type="chain" id="PRO_5045023665" description="Platelet-derived growth factor (PDGF) family profile domain-containing protein" evidence="5">
    <location>
        <begin position="30"/>
        <end position="319"/>
    </location>
</feature>
<protein>
    <recommendedName>
        <fullName evidence="6">Platelet-derived growth factor (PDGF) family profile domain-containing protein</fullName>
    </recommendedName>
</protein>
<dbReference type="GeneID" id="109433651"/>
<evidence type="ECO:0000256" key="4">
    <source>
        <dbReference type="RuleBase" id="RU003818"/>
    </source>
</evidence>
<feature type="domain" description="Platelet-derived growth factor (PDGF) family profile" evidence="6">
    <location>
        <begin position="130"/>
        <end position="225"/>
    </location>
</feature>
<evidence type="ECO:0000256" key="3">
    <source>
        <dbReference type="ARBA" id="ARBA00023246"/>
    </source>
</evidence>
<dbReference type="EnsemblMetazoa" id="AALFPA23_020445.R30191">
    <property type="protein sequence ID" value="AALFPA23_020445.P30191"/>
    <property type="gene ID" value="AALFPA23_020445"/>
</dbReference>
<reference evidence="8" key="1">
    <citation type="journal article" date="2015" name="Proc. Natl. Acad. Sci. U.S.A.">
        <title>Genome sequence of the Asian Tiger mosquito, Aedes albopictus, reveals insights into its biology, genetics, and evolution.</title>
        <authorList>
            <person name="Chen X.G."/>
            <person name="Jiang X."/>
            <person name="Gu J."/>
            <person name="Xu M."/>
            <person name="Wu Y."/>
            <person name="Deng Y."/>
            <person name="Zhang C."/>
            <person name="Bonizzoni M."/>
            <person name="Dermauw W."/>
            <person name="Vontas J."/>
            <person name="Armbruster P."/>
            <person name="Huang X."/>
            <person name="Yang Y."/>
            <person name="Zhang H."/>
            <person name="He W."/>
            <person name="Peng H."/>
            <person name="Liu Y."/>
            <person name="Wu K."/>
            <person name="Chen J."/>
            <person name="Lirakis M."/>
            <person name="Topalis P."/>
            <person name="Van Leeuwen T."/>
            <person name="Hall A.B."/>
            <person name="Jiang X."/>
            <person name="Thorpe C."/>
            <person name="Mueller R.L."/>
            <person name="Sun C."/>
            <person name="Waterhouse R.M."/>
            <person name="Yan G."/>
            <person name="Tu Z.J."/>
            <person name="Fang X."/>
            <person name="James A.A."/>
        </authorList>
    </citation>
    <scope>NUCLEOTIDE SEQUENCE [LARGE SCALE GENOMIC DNA]</scope>
    <source>
        <strain evidence="8">Foshan</strain>
    </source>
</reference>
<dbReference type="PROSITE" id="PS50278">
    <property type="entry name" value="PDGF_2"/>
    <property type="match status" value="1"/>
</dbReference>
<dbReference type="InterPro" id="IPR000072">
    <property type="entry name" value="PDGF/VEGF_dom"/>
</dbReference>
<dbReference type="Proteomes" id="UP000069940">
    <property type="component" value="Unassembled WGS sequence"/>
</dbReference>
<dbReference type="PANTHER" id="PTHR11633:SF1">
    <property type="entry name" value="LD28763P"/>
    <property type="match status" value="1"/>
</dbReference>
<dbReference type="EnsemblMetazoa" id="AALFPA23_020445.R30189">
    <property type="protein sequence ID" value="AALFPA23_020445.P30189"/>
    <property type="gene ID" value="AALFPA23_020445"/>
</dbReference>
<dbReference type="PANTHER" id="PTHR11633">
    <property type="entry name" value="PLATELET-DERIVED GROWTH FACTOR"/>
    <property type="match status" value="1"/>
</dbReference>